<dbReference type="STRING" id="486041.B0D162"/>
<evidence type="ECO:0000256" key="1">
    <source>
        <dbReference type="ARBA" id="ARBA00023002"/>
    </source>
</evidence>
<reference evidence="4 5" key="1">
    <citation type="journal article" date="2008" name="Nature">
        <title>The genome of Laccaria bicolor provides insights into mycorrhizal symbiosis.</title>
        <authorList>
            <person name="Martin F."/>
            <person name="Aerts A."/>
            <person name="Ahren D."/>
            <person name="Brun A."/>
            <person name="Danchin E.G.J."/>
            <person name="Duchaussoy F."/>
            <person name="Gibon J."/>
            <person name="Kohler A."/>
            <person name="Lindquist E."/>
            <person name="Pereda V."/>
            <person name="Salamov A."/>
            <person name="Shapiro H.J."/>
            <person name="Wuyts J."/>
            <person name="Blaudez D."/>
            <person name="Buee M."/>
            <person name="Brokstein P."/>
            <person name="Canbaeck B."/>
            <person name="Cohen D."/>
            <person name="Courty P.E."/>
            <person name="Coutinho P.M."/>
            <person name="Delaruelle C."/>
            <person name="Detter J.C."/>
            <person name="Deveau A."/>
            <person name="DiFazio S."/>
            <person name="Duplessis S."/>
            <person name="Fraissinet-Tachet L."/>
            <person name="Lucic E."/>
            <person name="Frey-Klett P."/>
            <person name="Fourrey C."/>
            <person name="Feussner I."/>
            <person name="Gay G."/>
            <person name="Grimwood J."/>
            <person name="Hoegger P.J."/>
            <person name="Jain P."/>
            <person name="Kilaru S."/>
            <person name="Labbe J."/>
            <person name="Lin Y.C."/>
            <person name="Legue V."/>
            <person name="Le Tacon F."/>
            <person name="Marmeisse R."/>
            <person name="Melayah D."/>
            <person name="Montanini B."/>
            <person name="Muratet M."/>
            <person name="Nehls U."/>
            <person name="Niculita-Hirzel H."/>
            <person name="Oudot-Le Secq M.P."/>
            <person name="Peter M."/>
            <person name="Quesneville H."/>
            <person name="Rajashekar B."/>
            <person name="Reich M."/>
            <person name="Rouhier N."/>
            <person name="Schmutz J."/>
            <person name="Yin T."/>
            <person name="Chalot M."/>
            <person name="Henrissat B."/>
            <person name="Kuees U."/>
            <person name="Lucas S."/>
            <person name="Van de Peer Y."/>
            <person name="Podila G.K."/>
            <person name="Polle A."/>
            <person name="Pukkila P.J."/>
            <person name="Richardson P.M."/>
            <person name="Rouze P."/>
            <person name="Sanders I.R."/>
            <person name="Stajich J.E."/>
            <person name="Tunlid A."/>
            <person name="Tuskan G."/>
            <person name="Grigoriev I.V."/>
        </authorList>
    </citation>
    <scope>NUCLEOTIDE SEQUENCE [LARGE SCALE GENOMIC DNA]</scope>
    <source>
        <strain evidence="5">S238N-H82 / ATCC MYA-4686</strain>
    </source>
</reference>
<keyword evidence="1" id="KW-0560">Oxidoreductase</keyword>
<dbReference type="PANTHER" id="PTHR10366">
    <property type="entry name" value="NAD DEPENDENT EPIMERASE/DEHYDRATASE"/>
    <property type="match status" value="1"/>
</dbReference>
<dbReference type="OrthoDB" id="2735536at2759"/>
<dbReference type="KEGG" id="lbc:LACBIDRAFT_313929"/>
<gene>
    <name evidence="4" type="ORF">LACBIDRAFT_313929</name>
</gene>
<dbReference type="GeneID" id="6073060"/>
<dbReference type="GO" id="GO:0016616">
    <property type="term" value="F:oxidoreductase activity, acting on the CH-OH group of donors, NAD or NADP as acceptor"/>
    <property type="evidence" value="ECO:0007669"/>
    <property type="project" value="TreeGrafter"/>
</dbReference>
<dbReference type="EMBL" id="DS547095">
    <property type="protein sequence ID" value="EDR11579.1"/>
    <property type="molecule type" value="Genomic_DNA"/>
</dbReference>
<sequence length="359" mass="39639">MGVLVFISFNFPCRPKSFFGASGFLGSHIVEQLLSRGYRVRVSARGKKAAILRTAYSGNAAVEVFEISDIIHDQFPEALQGVDAVIHAASPLPGRMEPEQMLNTAIEGSLNVLRQAEKAGVKRFVVTSSIATLAGNPNGTFKDTDWNPVTKEFAINAGKDEATYAASKKFAELAVWEWAEAHPHVEVTTINPPFLYGPFTTNFPIPATPDFDALSTNLTIYNVITTEGKFPPRPGHADVRDVALAHVTALDSPPTSEVGRKRVIFASPYDFNFKNAVELLREKRPQLKDRLITQVPPEFPAYRYPVDFERIERVTGLKKGDFHTFEETLLHTVDSLLDVEAGWKNKGHNVGDIPTFSGL</sequence>
<dbReference type="InParanoid" id="B0D162"/>
<accession>B0D162</accession>
<proteinExistence type="inferred from homology"/>
<dbReference type="Pfam" id="PF01370">
    <property type="entry name" value="Epimerase"/>
    <property type="match status" value="1"/>
</dbReference>
<protein>
    <submittedName>
        <fullName evidence="4">Predicted protein</fullName>
    </submittedName>
</protein>
<name>B0D162_LACBS</name>
<dbReference type="Proteomes" id="UP000001194">
    <property type="component" value="Unassembled WGS sequence"/>
</dbReference>
<dbReference type="SUPFAM" id="SSF51735">
    <property type="entry name" value="NAD(P)-binding Rossmann-fold domains"/>
    <property type="match status" value="1"/>
</dbReference>
<evidence type="ECO:0000313" key="5">
    <source>
        <dbReference type="Proteomes" id="UP000001194"/>
    </source>
</evidence>
<evidence type="ECO:0000313" key="4">
    <source>
        <dbReference type="EMBL" id="EDR11579.1"/>
    </source>
</evidence>
<dbReference type="PANTHER" id="PTHR10366:SF564">
    <property type="entry name" value="STEROL-4-ALPHA-CARBOXYLATE 3-DEHYDROGENASE, DECARBOXYLATING"/>
    <property type="match status" value="1"/>
</dbReference>
<dbReference type="InterPro" id="IPR036291">
    <property type="entry name" value="NAD(P)-bd_dom_sf"/>
</dbReference>
<keyword evidence="5" id="KW-1185">Reference proteome</keyword>
<evidence type="ECO:0000259" key="3">
    <source>
        <dbReference type="Pfam" id="PF01370"/>
    </source>
</evidence>
<organism evidence="5">
    <name type="scientific">Laccaria bicolor (strain S238N-H82 / ATCC MYA-4686)</name>
    <name type="common">Bicoloured deceiver</name>
    <name type="synonym">Laccaria laccata var. bicolor</name>
    <dbReference type="NCBI Taxonomy" id="486041"/>
    <lineage>
        <taxon>Eukaryota</taxon>
        <taxon>Fungi</taxon>
        <taxon>Dikarya</taxon>
        <taxon>Basidiomycota</taxon>
        <taxon>Agaricomycotina</taxon>
        <taxon>Agaricomycetes</taxon>
        <taxon>Agaricomycetidae</taxon>
        <taxon>Agaricales</taxon>
        <taxon>Agaricineae</taxon>
        <taxon>Hydnangiaceae</taxon>
        <taxon>Laccaria</taxon>
    </lineage>
</organism>
<dbReference type="InterPro" id="IPR050425">
    <property type="entry name" value="NAD(P)_dehydrat-like"/>
</dbReference>
<feature type="domain" description="NAD-dependent epimerase/dehydratase" evidence="3">
    <location>
        <begin position="20"/>
        <end position="259"/>
    </location>
</feature>
<evidence type="ECO:0000256" key="2">
    <source>
        <dbReference type="ARBA" id="ARBA00023445"/>
    </source>
</evidence>
<dbReference type="RefSeq" id="XP_001877476.1">
    <property type="nucleotide sequence ID" value="XM_001877441.1"/>
</dbReference>
<dbReference type="AlphaFoldDB" id="B0D162"/>
<dbReference type="HOGENOM" id="CLU_007383_9_2_1"/>
<dbReference type="Gene3D" id="3.40.50.720">
    <property type="entry name" value="NAD(P)-binding Rossmann-like Domain"/>
    <property type="match status" value="1"/>
</dbReference>
<comment type="similarity">
    <text evidence="2">Belongs to the NAD(P)-dependent epimerase/dehydratase family. Dihydroflavonol-4-reductase subfamily.</text>
</comment>
<dbReference type="InterPro" id="IPR001509">
    <property type="entry name" value="Epimerase_deHydtase"/>
</dbReference>